<dbReference type="GO" id="GO:0043565">
    <property type="term" value="F:sequence-specific DNA binding"/>
    <property type="evidence" value="ECO:0007669"/>
    <property type="project" value="InterPro"/>
</dbReference>
<dbReference type="InterPro" id="IPR050204">
    <property type="entry name" value="AraC_XylS_family_regulators"/>
</dbReference>
<dbReference type="EMBL" id="CP061038">
    <property type="protein sequence ID" value="QNQ08443.1"/>
    <property type="molecule type" value="Genomic_DNA"/>
</dbReference>
<dbReference type="Proteomes" id="UP000516148">
    <property type="component" value="Chromosome"/>
</dbReference>
<gene>
    <name evidence="5" type="ORF">H3Z74_17055</name>
</gene>
<keyword evidence="1" id="KW-0805">Transcription regulation</keyword>
<dbReference type="PROSITE" id="PS01124">
    <property type="entry name" value="HTH_ARAC_FAMILY_2"/>
    <property type="match status" value="1"/>
</dbReference>
<evidence type="ECO:0000313" key="5">
    <source>
        <dbReference type="EMBL" id="QNQ08443.1"/>
    </source>
</evidence>
<evidence type="ECO:0000259" key="4">
    <source>
        <dbReference type="PROSITE" id="PS01124"/>
    </source>
</evidence>
<keyword evidence="2" id="KW-0238">DNA-binding</keyword>
<keyword evidence="3" id="KW-0804">Transcription</keyword>
<feature type="domain" description="HTH araC/xylS-type" evidence="4">
    <location>
        <begin position="186"/>
        <end position="283"/>
    </location>
</feature>
<dbReference type="GO" id="GO:0003700">
    <property type="term" value="F:DNA-binding transcription factor activity"/>
    <property type="evidence" value="ECO:0007669"/>
    <property type="project" value="InterPro"/>
</dbReference>
<dbReference type="PANTHER" id="PTHR46796">
    <property type="entry name" value="HTH-TYPE TRANSCRIPTIONAL ACTIVATOR RHAS-RELATED"/>
    <property type="match status" value="1"/>
</dbReference>
<dbReference type="SUPFAM" id="SSF46689">
    <property type="entry name" value="Homeodomain-like"/>
    <property type="match status" value="2"/>
</dbReference>
<dbReference type="AlphaFoldDB" id="A0A7H0LFJ0"/>
<dbReference type="Gene3D" id="1.10.10.60">
    <property type="entry name" value="Homeodomain-like"/>
    <property type="match status" value="2"/>
</dbReference>
<proteinExistence type="predicted"/>
<keyword evidence="6" id="KW-1185">Reference proteome</keyword>
<dbReference type="InterPro" id="IPR009057">
    <property type="entry name" value="Homeodomain-like_sf"/>
</dbReference>
<name>A0A7H0LFJ0_9SPHN</name>
<reference evidence="5 6" key="1">
    <citation type="submission" date="2020-09" db="EMBL/GenBank/DDBJ databases">
        <title>Sphingomonas sp., a new species isolated from pork steak.</title>
        <authorList>
            <person name="Heidler von Heilborn D."/>
        </authorList>
    </citation>
    <scope>NUCLEOTIDE SEQUENCE [LARGE SCALE GENOMIC DNA]</scope>
    <source>
        <strain evidence="6">S8-3T</strain>
    </source>
</reference>
<dbReference type="InterPro" id="IPR018060">
    <property type="entry name" value="HTH_AraC"/>
</dbReference>
<dbReference type="RefSeq" id="WP_187760771.1">
    <property type="nucleotide sequence ID" value="NZ_CP061038.1"/>
</dbReference>
<accession>A0A7H0LFJ0</accession>
<dbReference type="SMART" id="SM00342">
    <property type="entry name" value="HTH_ARAC"/>
    <property type="match status" value="1"/>
</dbReference>
<organism evidence="5 6">
    <name type="scientific">Sphingomonas alpina</name>
    <dbReference type="NCBI Taxonomy" id="653931"/>
    <lineage>
        <taxon>Bacteria</taxon>
        <taxon>Pseudomonadati</taxon>
        <taxon>Pseudomonadota</taxon>
        <taxon>Alphaproteobacteria</taxon>
        <taxon>Sphingomonadales</taxon>
        <taxon>Sphingomonadaceae</taxon>
        <taxon>Sphingomonas</taxon>
    </lineage>
</organism>
<protein>
    <submittedName>
        <fullName evidence="5">Helix-turn-helix transcriptional regulator</fullName>
    </submittedName>
</protein>
<dbReference type="Pfam" id="PF12833">
    <property type="entry name" value="HTH_18"/>
    <property type="match status" value="1"/>
</dbReference>
<sequence>MEDQRADRALIERHAGQAGSVRANPAGSVMMVRAGYDAFAGEVRTGPYLRIGMALGPATRLFQDADGVRLDGQWRFGEVVVTPPHRRVETRSAALRMVGLAIDLDRATQCQGCAVLDADLMRAAGGFQRDQLLSSVLSALWHEADVHGASSAFFDHGVALVLQRLADLPPPSGNRRVHPLGPERFGRVVELIESRLDSDLSVPEMAAEAGQDPSGFTRSFRATTGMTPYAFLTLRRMERAKLLLTTGLSVTSVAGAVGYANAGKFASAFARMCGVNPSAWQRGR</sequence>
<evidence type="ECO:0000256" key="3">
    <source>
        <dbReference type="ARBA" id="ARBA00023163"/>
    </source>
</evidence>
<evidence type="ECO:0000313" key="6">
    <source>
        <dbReference type="Proteomes" id="UP000516148"/>
    </source>
</evidence>
<evidence type="ECO:0000256" key="1">
    <source>
        <dbReference type="ARBA" id="ARBA00023015"/>
    </source>
</evidence>
<dbReference type="KEGG" id="spap:H3Z74_17055"/>
<evidence type="ECO:0000256" key="2">
    <source>
        <dbReference type="ARBA" id="ARBA00023125"/>
    </source>
</evidence>